<gene>
    <name evidence="2" type="ORF">ARMSODRAFT_42775</name>
</gene>
<feature type="compositionally biased region" description="Polar residues" evidence="1">
    <location>
        <begin position="42"/>
        <end position="53"/>
    </location>
</feature>
<proteinExistence type="predicted"/>
<dbReference type="AlphaFoldDB" id="A0A2H3CNY4"/>
<accession>A0A2H3CNY4</accession>
<feature type="compositionally biased region" description="Basic and acidic residues" evidence="1">
    <location>
        <begin position="16"/>
        <end position="29"/>
    </location>
</feature>
<evidence type="ECO:0000313" key="2">
    <source>
        <dbReference type="EMBL" id="PBK78477.1"/>
    </source>
</evidence>
<keyword evidence="3" id="KW-1185">Reference proteome</keyword>
<evidence type="ECO:0000256" key="1">
    <source>
        <dbReference type="SAM" id="MobiDB-lite"/>
    </source>
</evidence>
<protein>
    <submittedName>
        <fullName evidence="2">Uncharacterized protein</fullName>
    </submittedName>
</protein>
<name>A0A2H3CNY4_9AGAR</name>
<evidence type="ECO:0000313" key="3">
    <source>
        <dbReference type="Proteomes" id="UP000218334"/>
    </source>
</evidence>
<organism evidence="2 3">
    <name type="scientific">Armillaria solidipes</name>
    <dbReference type="NCBI Taxonomy" id="1076256"/>
    <lineage>
        <taxon>Eukaryota</taxon>
        <taxon>Fungi</taxon>
        <taxon>Dikarya</taxon>
        <taxon>Basidiomycota</taxon>
        <taxon>Agaricomycotina</taxon>
        <taxon>Agaricomycetes</taxon>
        <taxon>Agaricomycetidae</taxon>
        <taxon>Agaricales</taxon>
        <taxon>Marasmiineae</taxon>
        <taxon>Physalacriaceae</taxon>
        <taxon>Armillaria</taxon>
    </lineage>
</organism>
<dbReference type="EMBL" id="KZ293415">
    <property type="protein sequence ID" value="PBK78477.1"/>
    <property type="molecule type" value="Genomic_DNA"/>
</dbReference>
<reference evidence="3" key="1">
    <citation type="journal article" date="2017" name="Nat. Ecol. Evol.">
        <title>Genome expansion and lineage-specific genetic innovations in the forest pathogenic fungi Armillaria.</title>
        <authorList>
            <person name="Sipos G."/>
            <person name="Prasanna A.N."/>
            <person name="Walter M.C."/>
            <person name="O'Connor E."/>
            <person name="Balint B."/>
            <person name="Krizsan K."/>
            <person name="Kiss B."/>
            <person name="Hess J."/>
            <person name="Varga T."/>
            <person name="Slot J."/>
            <person name="Riley R."/>
            <person name="Boka B."/>
            <person name="Rigling D."/>
            <person name="Barry K."/>
            <person name="Lee J."/>
            <person name="Mihaltcheva S."/>
            <person name="LaButti K."/>
            <person name="Lipzen A."/>
            <person name="Waldron R."/>
            <person name="Moloney N.M."/>
            <person name="Sperisen C."/>
            <person name="Kredics L."/>
            <person name="Vagvoelgyi C."/>
            <person name="Patrignani A."/>
            <person name="Fitzpatrick D."/>
            <person name="Nagy I."/>
            <person name="Doyle S."/>
            <person name="Anderson J.B."/>
            <person name="Grigoriev I.V."/>
            <person name="Gueldener U."/>
            <person name="Muensterkoetter M."/>
            <person name="Nagy L.G."/>
        </authorList>
    </citation>
    <scope>NUCLEOTIDE SEQUENCE [LARGE SCALE GENOMIC DNA]</scope>
    <source>
        <strain evidence="3">28-4</strain>
    </source>
</reference>
<dbReference type="Proteomes" id="UP000218334">
    <property type="component" value="Unassembled WGS sequence"/>
</dbReference>
<sequence length="183" mass="20028">MAVSLDVAKKTSIGSRGHEDTNVDRDPPRPRPSLPFPPSSSVATSTMRHAPSSISNRLRTRNLIFTLSDRWLDSSWILQRLDEEPGEEVCASISSNGSSFLIGPLQHGVCTNCINHKIQLHALFTQISVGFLPAELSARYMAERLASSHLVSLGSAPGLPAMCCSRYARHASHNLRRKPNPGF</sequence>
<feature type="region of interest" description="Disordered" evidence="1">
    <location>
        <begin position="1"/>
        <end position="53"/>
    </location>
</feature>